<keyword evidence="1" id="KW-0812">Transmembrane</keyword>
<evidence type="ECO:0000313" key="3">
    <source>
        <dbReference type="Proteomes" id="UP000327294"/>
    </source>
</evidence>
<gene>
    <name evidence="2" type="ORF">F9278_16000</name>
</gene>
<keyword evidence="1" id="KW-0472">Membrane</keyword>
<accession>A0A5P8KHG2</accession>
<dbReference type="KEGG" id="sphv:F9278_16000"/>
<proteinExistence type="predicted"/>
<evidence type="ECO:0000256" key="1">
    <source>
        <dbReference type="SAM" id="Phobius"/>
    </source>
</evidence>
<keyword evidence="3" id="KW-1185">Reference proteome</keyword>
<organism evidence="2 3">
    <name type="scientific">Streptomyces phaeolivaceus</name>
    <dbReference type="NCBI Taxonomy" id="2653200"/>
    <lineage>
        <taxon>Bacteria</taxon>
        <taxon>Bacillati</taxon>
        <taxon>Actinomycetota</taxon>
        <taxon>Actinomycetes</taxon>
        <taxon>Kitasatosporales</taxon>
        <taxon>Streptomycetaceae</taxon>
        <taxon>Streptomyces</taxon>
    </lineage>
</organism>
<protein>
    <submittedName>
        <fullName evidence="2">Uncharacterized protein</fullName>
    </submittedName>
</protein>
<name>A0A5P8KHG2_9ACTN</name>
<reference evidence="2 3" key="1">
    <citation type="submission" date="2019-10" db="EMBL/GenBank/DDBJ databases">
        <title>Streptomyces sp. strain GY16 isolated from leaves of Broussonetia papyrifera.</title>
        <authorList>
            <person name="Mo P."/>
        </authorList>
    </citation>
    <scope>NUCLEOTIDE SEQUENCE [LARGE SCALE GENOMIC DNA]</scope>
    <source>
        <strain evidence="2 3">GY16</strain>
    </source>
</reference>
<dbReference type="EMBL" id="CP045096">
    <property type="protein sequence ID" value="QFR02582.1"/>
    <property type="molecule type" value="Genomic_DNA"/>
</dbReference>
<sequence>MYQEMRSLHDVVTRVDSKLDALAGQAVQINDHENRLRSLEAMPKTTDIEPRVATLERSRWPLPSVAAATALGALGVALWQAVGR</sequence>
<dbReference type="Proteomes" id="UP000327294">
    <property type="component" value="Chromosome"/>
</dbReference>
<keyword evidence="1" id="KW-1133">Transmembrane helix</keyword>
<dbReference type="AlphaFoldDB" id="A0A5P8KHG2"/>
<evidence type="ECO:0000313" key="2">
    <source>
        <dbReference type="EMBL" id="QFR02582.1"/>
    </source>
</evidence>
<feature type="transmembrane region" description="Helical" evidence="1">
    <location>
        <begin position="60"/>
        <end position="82"/>
    </location>
</feature>